<dbReference type="InterPro" id="IPR010499">
    <property type="entry name" value="AraC_E-bd"/>
</dbReference>
<feature type="non-terminal residue" evidence="4">
    <location>
        <position position="1"/>
    </location>
</feature>
<evidence type="ECO:0000256" key="2">
    <source>
        <dbReference type="SAM" id="Coils"/>
    </source>
</evidence>
<evidence type="ECO:0000313" key="4">
    <source>
        <dbReference type="EMBL" id="EHM48689.1"/>
    </source>
</evidence>
<dbReference type="GO" id="GO:0003700">
    <property type="term" value="F:DNA-binding transcription factor activity"/>
    <property type="evidence" value="ECO:0007669"/>
    <property type="project" value="InterPro"/>
</dbReference>
<dbReference type="PANTHER" id="PTHR30204">
    <property type="entry name" value="REDOX-CYCLING DRUG-SENSING TRANSCRIPTIONAL ACTIVATOR SOXR"/>
    <property type="match status" value="1"/>
</dbReference>
<dbReference type="InterPro" id="IPR047057">
    <property type="entry name" value="MerR_fam"/>
</dbReference>
<dbReference type="SUPFAM" id="SSF46955">
    <property type="entry name" value="Putative DNA-binding domain"/>
    <property type="match status" value="1"/>
</dbReference>
<dbReference type="InterPro" id="IPR029442">
    <property type="entry name" value="GyrI-like"/>
</dbReference>
<sequence length="288" mass="32925">RIILSSGRSHICEESAMLKIGTFSKLSRLSIRMLRRYDELGLLQPVHTDPFTGYRYYREEQLTTAGRIAALRDMGFGLSAIGALLEDGGREELDRRLAEQQRALEALLAETRQRLRLLDTARAQLRKDESTMEYSVTLKNLPQRRAACVRMTLPSYEAEHQLWQVMARETAPLSLRLEEPCLCSVTYYDGEYREREVDAEAQKTVRGDYPDTEHVRFRTLPAVTFASATFRGPYDKIRAANAAVAAWVRDNGYAFDGPAFNIYHVNPSETDDPEEYVTEVCYPVKKRA</sequence>
<accession>G9YRR2</accession>
<dbReference type="PANTHER" id="PTHR30204:SF97">
    <property type="entry name" value="MERR FAMILY REGULATORY PROTEIN"/>
    <property type="match status" value="1"/>
</dbReference>
<feature type="coiled-coil region" evidence="2">
    <location>
        <begin position="90"/>
        <end position="128"/>
    </location>
</feature>
<dbReference type="Proteomes" id="UP000004459">
    <property type="component" value="Unassembled WGS sequence"/>
</dbReference>
<gene>
    <name evidence="4" type="ORF">HMPREF0372_02203</name>
</gene>
<organism evidence="4 5">
    <name type="scientific">Flavonifractor plautii ATCC 29863</name>
    <dbReference type="NCBI Taxonomy" id="411475"/>
    <lineage>
        <taxon>Bacteria</taxon>
        <taxon>Bacillati</taxon>
        <taxon>Bacillota</taxon>
        <taxon>Clostridia</taxon>
        <taxon>Eubacteriales</taxon>
        <taxon>Oscillospiraceae</taxon>
        <taxon>Flavonifractor</taxon>
    </lineage>
</organism>
<evidence type="ECO:0000259" key="3">
    <source>
        <dbReference type="PROSITE" id="PS50937"/>
    </source>
</evidence>
<keyword evidence="1" id="KW-0238">DNA-binding</keyword>
<dbReference type="SUPFAM" id="SSF55136">
    <property type="entry name" value="Probable bacterial effector-binding domain"/>
    <property type="match status" value="1"/>
</dbReference>
<feature type="domain" description="HTH merR-type" evidence="3">
    <location>
        <begin position="17"/>
        <end position="87"/>
    </location>
</feature>
<dbReference type="Pfam" id="PF06445">
    <property type="entry name" value="GyrI-like"/>
    <property type="match status" value="1"/>
</dbReference>
<dbReference type="STRING" id="292800.A4U99_11800"/>
<dbReference type="InterPro" id="IPR009061">
    <property type="entry name" value="DNA-bd_dom_put_sf"/>
</dbReference>
<dbReference type="CDD" id="cd01107">
    <property type="entry name" value="HTH_BmrR"/>
    <property type="match status" value="1"/>
</dbReference>
<dbReference type="GO" id="GO:0003677">
    <property type="term" value="F:DNA binding"/>
    <property type="evidence" value="ECO:0007669"/>
    <property type="project" value="UniProtKB-KW"/>
</dbReference>
<comment type="caution">
    <text evidence="4">The sequence shown here is derived from an EMBL/GenBank/DDBJ whole genome shotgun (WGS) entry which is preliminary data.</text>
</comment>
<evidence type="ECO:0000256" key="1">
    <source>
        <dbReference type="ARBA" id="ARBA00023125"/>
    </source>
</evidence>
<dbReference type="Pfam" id="PF13411">
    <property type="entry name" value="MerR_1"/>
    <property type="match status" value="1"/>
</dbReference>
<name>G9YRR2_FLAPL</name>
<protein>
    <submittedName>
        <fullName evidence="4">Transcriptional regulator, effector binding domain protein</fullName>
    </submittedName>
</protein>
<dbReference type="SMART" id="SM00422">
    <property type="entry name" value="HTH_MERR"/>
    <property type="match status" value="1"/>
</dbReference>
<dbReference type="Gene3D" id="3.20.80.10">
    <property type="entry name" value="Regulatory factor, effector binding domain"/>
    <property type="match status" value="1"/>
</dbReference>
<keyword evidence="2" id="KW-0175">Coiled coil</keyword>
<dbReference type="EMBL" id="AGCK01000183">
    <property type="protein sequence ID" value="EHM48689.1"/>
    <property type="molecule type" value="Genomic_DNA"/>
</dbReference>
<dbReference type="InterPro" id="IPR011256">
    <property type="entry name" value="Reg_factor_effector_dom_sf"/>
</dbReference>
<dbReference type="PATRIC" id="fig|411475.3.peg.1908"/>
<dbReference type="SMART" id="SM00871">
    <property type="entry name" value="AraC_E_bind"/>
    <property type="match status" value="1"/>
</dbReference>
<evidence type="ECO:0000313" key="5">
    <source>
        <dbReference type="Proteomes" id="UP000004459"/>
    </source>
</evidence>
<dbReference type="PROSITE" id="PS00552">
    <property type="entry name" value="HTH_MERR_1"/>
    <property type="match status" value="1"/>
</dbReference>
<proteinExistence type="predicted"/>
<dbReference type="HOGENOM" id="CLU_964742_0_0_9"/>
<dbReference type="AlphaFoldDB" id="G9YRR2"/>
<dbReference type="InterPro" id="IPR000551">
    <property type="entry name" value="MerR-type_HTH_dom"/>
</dbReference>
<dbReference type="Gene3D" id="1.10.1660.10">
    <property type="match status" value="1"/>
</dbReference>
<reference evidence="4 5" key="1">
    <citation type="submission" date="2011-08" db="EMBL/GenBank/DDBJ databases">
        <authorList>
            <person name="Weinstock G."/>
            <person name="Sodergren E."/>
            <person name="Clifton S."/>
            <person name="Fulton L."/>
            <person name="Fulton B."/>
            <person name="Courtney L."/>
            <person name="Fronick C."/>
            <person name="Harrison M."/>
            <person name="Strong C."/>
            <person name="Farmer C."/>
            <person name="Delahaunty K."/>
            <person name="Markovic C."/>
            <person name="Hall O."/>
            <person name="Minx P."/>
            <person name="Tomlinson C."/>
            <person name="Mitreva M."/>
            <person name="Hou S."/>
            <person name="Chen J."/>
            <person name="Wollam A."/>
            <person name="Pepin K.H."/>
            <person name="Johnson M."/>
            <person name="Bhonagiri V."/>
            <person name="Zhang X."/>
            <person name="Suruliraj S."/>
            <person name="Warren W."/>
            <person name="Chinwalla A."/>
            <person name="Mardis E.R."/>
            <person name="Wilson R.K."/>
        </authorList>
    </citation>
    <scope>NUCLEOTIDE SEQUENCE [LARGE SCALE GENOMIC DNA]</scope>
    <source>
        <strain evidence="4 5">ATCC 29863</strain>
    </source>
</reference>
<dbReference type="PROSITE" id="PS50937">
    <property type="entry name" value="HTH_MERR_2"/>
    <property type="match status" value="1"/>
</dbReference>